<proteinExistence type="predicted"/>
<name>A0A2A8J2W3_BACCE</name>
<comment type="caution">
    <text evidence="3">The sequence shown here is derived from an EMBL/GenBank/DDBJ whole genome shotgun (WGS) entry which is preliminary data.</text>
</comment>
<evidence type="ECO:0000256" key="2">
    <source>
        <dbReference type="SAM" id="SignalP"/>
    </source>
</evidence>
<gene>
    <name evidence="3" type="ORF">COD19_20985</name>
</gene>
<reference evidence="3 4" key="1">
    <citation type="submission" date="2017-09" db="EMBL/GenBank/DDBJ databases">
        <title>Large-scale bioinformatics analysis of Bacillus genomes uncovers conserved roles of natural products in bacterial physiology.</title>
        <authorList>
            <consortium name="Agbiome Team Llc"/>
            <person name="Bleich R.M."/>
            <person name="Grubbs K.J."/>
            <person name="Santa Maria K.C."/>
            <person name="Allen S.E."/>
            <person name="Farag S."/>
            <person name="Shank E.A."/>
            <person name="Bowers A."/>
        </authorList>
    </citation>
    <scope>NUCLEOTIDE SEQUENCE [LARGE SCALE GENOMIC DNA]</scope>
    <source>
        <strain evidence="3 4">AFS040105</strain>
    </source>
</reference>
<feature type="chain" id="PRO_5038764304" description="Lipoprotein" evidence="2">
    <location>
        <begin position="20"/>
        <end position="161"/>
    </location>
</feature>
<sequence length="161" mass="18453">MKKMRWVIFLVVIMMGSIAGCSEKQEVEQASTESKNKNEVSKLVGNWHNDDWYFTLKKQNENLVMSLEDDGKYWDLTLEVQNVKKDRVEAIVVNSSSQSQERSIGSKVIFKLKGDGDLEEIIESPSGVQQVMEFTKTAESRSTWAEQKKKREATREELSGK</sequence>
<dbReference type="EMBL" id="NUMG01000031">
    <property type="protein sequence ID" value="PGT98685.1"/>
    <property type="molecule type" value="Genomic_DNA"/>
</dbReference>
<evidence type="ECO:0000313" key="4">
    <source>
        <dbReference type="Proteomes" id="UP000225766"/>
    </source>
</evidence>
<dbReference type="AlphaFoldDB" id="A0A2A8J2W3"/>
<feature type="compositionally biased region" description="Basic and acidic residues" evidence="1">
    <location>
        <begin position="146"/>
        <end position="161"/>
    </location>
</feature>
<dbReference type="RefSeq" id="WP_088231165.1">
    <property type="nucleotide sequence ID" value="NZ_JARXKI010000002.1"/>
</dbReference>
<dbReference type="Proteomes" id="UP000225766">
    <property type="component" value="Unassembled WGS sequence"/>
</dbReference>
<keyword evidence="2" id="KW-0732">Signal</keyword>
<evidence type="ECO:0000256" key="1">
    <source>
        <dbReference type="SAM" id="MobiDB-lite"/>
    </source>
</evidence>
<evidence type="ECO:0000313" key="3">
    <source>
        <dbReference type="EMBL" id="PGT98685.1"/>
    </source>
</evidence>
<feature type="region of interest" description="Disordered" evidence="1">
    <location>
        <begin position="139"/>
        <end position="161"/>
    </location>
</feature>
<organism evidence="3 4">
    <name type="scientific">Bacillus cereus</name>
    <dbReference type="NCBI Taxonomy" id="1396"/>
    <lineage>
        <taxon>Bacteria</taxon>
        <taxon>Bacillati</taxon>
        <taxon>Bacillota</taxon>
        <taxon>Bacilli</taxon>
        <taxon>Bacillales</taxon>
        <taxon>Bacillaceae</taxon>
        <taxon>Bacillus</taxon>
        <taxon>Bacillus cereus group</taxon>
    </lineage>
</organism>
<accession>A0A2A8J2W3</accession>
<feature type="signal peptide" evidence="2">
    <location>
        <begin position="1"/>
        <end position="19"/>
    </location>
</feature>
<evidence type="ECO:0008006" key="5">
    <source>
        <dbReference type="Google" id="ProtNLM"/>
    </source>
</evidence>
<protein>
    <recommendedName>
        <fullName evidence="5">Lipoprotein</fullName>
    </recommendedName>
</protein>
<dbReference type="PROSITE" id="PS51257">
    <property type="entry name" value="PROKAR_LIPOPROTEIN"/>
    <property type="match status" value="1"/>
</dbReference>